<proteinExistence type="predicted"/>
<organism evidence="1 2">
    <name type="scientific">Pedobacter ginsenosidimutans</name>
    <dbReference type="NCBI Taxonomy" id="687842"/>
    <lineage>
        <taxon>Bacteria</taxon>
        <taxon>Pseudomonadati</taxon>
        <taxon>Bacteroidota</taxon>
        <taxon>Sphingobacteriia</taxon>
        <taxon>Sphingobacteriales</taxon>
        <taxon>Sphingobacteriaceae</taxon>
        <taxon>Pedobacter</taxon>
    </lineage>
</organism>
<keyword evidence="2" id="KW-1185">Reference proteome</keyword>
<dbReference type="STRING" id="687842.ASU31_25135"/>
<dbReference type="RefSeq" id="WP_057934993.1">
    <property type="nucleotide sequence ID" value="NZ_LMZQ01000050.1"/>
</dbReference>
<evidence type="ECO:0000313" key="1">
    <source>
        <dbReference type="EMBL" id="KRT13299.1"/>
    </source>
</evidence>
<accession>A0A0T5VHH1</accession>
<sequence length="464" mass="53490">MPSTLTSRLRSLLVQIKLNEDPDLISRTIHLNPKLYNILKTHLLETTKKHKQRKKIITDEILNNGLEEMLKPVYYKLSSIGYNYSDDSEIMEASLKYTLDTVLKNYPLHKKWTPFRTGILHSSSQVEEIDNLIGLDSVEYPQPYYEFQYAIENSLVTSNGVNHKLTSLGNLFISLSSLTAPVFILKLESYCHTTGTEDQWHISQEYLKSLNDQSSIYLDFGDSRYTLLELDPNLTYLRRLDDLGLMYTKDHTLERRMAENIDSSIPTFHIGDDFIEMGLTDLGRRVLSQVLDEDLGLLDRVIQDLIQLELSGKKNLALISNEDLNEILDLTIKFPKIILNEAQSIEDIITDVKKNNLSLHHLRGIMPSIEAIMRQILNNEGHLTEKDKKITLGGLTDRYRTLLKTTPIISKDILDFFNTLERNKLLHGTMAPSDQILEIYLGMALNFLLLILREYQQYKKSNIQ</sequence>
<gene>
    <name evidence="1" type="ORF">ASU31_25135</name>
</gene>
<protein>
    <submittedName>
        <fullName evidence="1">Uncharacterized protein</fullName>
    </submittedName>
</protein>
<evidence type="ECO:0000313" key="2">
    <source>
        <dbReference type="Proteomes" id="UP000051950"/>
    </source>
</evidence>
<dbReference type="AlphaFoldDB" id="A0A0T5VHH1"/>
<name>A0A0T5VHH1_9SPHI</name>
<dbReference type="EMBL" id="LMZQ01000050">
    <property type="protein sequence ID" value="KRT13299.1"/>
    <property type="molecule type" value="Genomic_DNA"/>
</dbReference>
<comment type="caution">
    <text evidence="1">The sequence shown here is derived from an EMBL/GenBank/DDBJ whole genome shotgun (WGS) entry which is preliminary data.</text>
</comment>
<reference evidence="1 2" key="1">
    <citation type="submission" date="2015-11" db="EMBL/GenBank/DDBJ databases">
        <title>Sequence of Pedobacter ginsenosidimutans.</title>
        <authorList>
            <person name="Carson E."/>
            <person name="Keyser V."/>
            <person name="Newman J."/>
            <person name="Miller J."/>
        </authorList>
    </citation>
    <scope>NUCLEOTIDE SEQUENCE [LARGE SCALE GENOMIC DNA]</scope>
    <source>
        <strain evidence="1 2">KACC 14530</strain>
    </source>
</reference>
<dbReference type="Proteomes" id="UP000051950">
    <property type="component" value="Unassembled WGS sequence"/>
</dbReference>